<gene>
    <name evidence="1" type="ORF">LCGC14_1384080</name>
</gene>
<organism evidence="1">
    <name type="scientific">marine sediment metagenome</name>
    <dbReference type="NCBI Taxonomy" id="412755"/>
    <lineage>
        <taxon>unclassified sequences</taxon>
        <taxon>metagenomes</taxon>
        <taxon>ecological metagenomes</taxon>
    </lineage>
</organism>
<sequence length="140" mass="15538">MIEQLKDQIKVVVLARQTAITLKTQRDISLEAWNKTNQGLLDALTQAGAEVAEVEATLRELTLKAYDETGDKTPVAGVGIREVTRLEYDKTVAFKWATEHVMALKLDTTAFEKIAKASPLDFVMIYQEPMATIATQLEAV</sequence>
<evidence type="ECO:0000313" key="1">
    <source>
        <dbReference type="EMBL" id="KKM76048.1"/>
    </source>
</evidence>
<protein>
    <submittedName>
        <fullName evidence="1">Uncharacterized protein</fullName>
    </submittedName>
</protein>
<dbReference type="EMBL" id="LAZR01008872">
    <property type="protein sequence ID" value="KKM76048.1"/>
    <property type="molecule type" value="Genomic_DNA"/>
</dbReference>
<name>A0A0F9K225_9ZZZZ</name>
<dbReference type="AlphaFoldDB" id="A0A0F9K225"/>
<comment type="caution">
    <text evidence="1">The sequence shown here is derived from an EMBL/GenBank/DDBJ whole genome shotgun (WGS) entry which is preliminary data.</text>
</comment>
<accession>A0A0F9K225</accession>
<proteinExistence type="predicted"/>
<reference evidence="1" key="1">
    <citation type="journal article" date="2015" name="Nature">
        <title>Complex archaea that bridge the gap between prokaryotes and eukaryotes.</title>
        <authorList>
            <person name="Spang A."/>
            <person name="Saw J.H."/>
            <person name="Jorgensen S.L."/>
            <person name="Zaremba-Niedzwiedzka K."/>
            <person name="Martijn J."/>
            <person name="Lind A.E."/>
            <person name="van Eijk R."/>
            <person name="Schleper C."/>
            <person name="Guy L."/>
            <person name="Ettema T.J."/>
        </authorList>
    </citation>
    <scope>NUCLEOTIDE SEQUENCE</scope>
</reference>